<evidence type="ECO:0000256" key="4">
    <source>
        <dbReference type="PROSITE-ProRule" id="PRU00335"/>
    </source>
</evidence>
<dbReference type="Proteomes" id="UP000009047">
    <property type="component" value="Chromosome"/>
</dbReference>
<evidence type="ECO:0000256" key="1">
    <source>
        <dbReference type="ARBA" id="ARBA00023015"/>
    </source>
</evidence>
<dbReference type="EMBL" id="CP002085">
    <property type="protein sequence ID" value="ADK85544.1"/>
    <property type="molecule type" value="Genomic_DNA"/>
</dbReference>
<sequence>MSANVNQPDPTRERLLLEAERLFATKGYAAVSVRQITAAAETNSAAINYHFGGKKNLYLEVFRQRWLPRAHSTMAKITPLLEADDLSVEKVIRTAIDVLWKGPLSHDSQEFFLHGALIHRELHNRTEAWDILVEEAIVPFYDLLYRIFLRIDPTVQKAKVMLNCMSMFSQLVFFSHARPIAQQVMGQPPPEDVEAILADHITAFCLHGMNQTGDQP</sequence>
<keyword evidence="3" id="KW-0804">Transcription</keyword>
<dbReference type="Gene3D" id="1.10.357.10">
    <property type="entry name" value="Tetracycline Repressor, domain 2"/>
    <property type="match status" value="1"/>
</dbReference>
<dbReference type="SUPFAM" id="SSF48498">
    <property type="entry name" value="Tetracyclin repressor-like, C-terminal domain"/>
    <property type="match status" value="1"/>
</dbReference>
<evidence type="ECO:0000256" key="3">
    <source>
        <dbReference type="ARBA" id="ARBA00023163"/>
    </source>
</evidence>
<dbReference type="PANTHER" id="PTHR30055:SF234">
    <property type="entry name" value="HTH-TYPE TRANSCRIPTIONAL REGULATOR BETI"/>
    <property type="match status" value="1"/>
</dbReference>
<dbReference type="SUPFAM" id="SSF46689">
    <property type="entry name" value="Homeodomain-like"/>
    <property type="match status" value="1"/>
</dbReference>
<dbReference type="HOGENOM" id="CLU_069356_16_1_7"/>
<keyword evidence="7" id="KW-1185">Reference proteome</keyword>
<dbReference type="Gene3D" id="1.10.10.60">
    <property type="entry name" value="Homeodomain-like"/>
    <property type="match status" value="1"/>
</dbReference>
<accession>E1QJ01</accession>
<feature type="DNA-binding region" description="H-T-H motif" evidence="4">
    <location>
        <begin position="32"/>
        <end position="51"/>
    </location>
</feature>
<dbReference type="InterPro" id="IPR009057">
    <property type="entry name" value="Homeodomain-like_sf"/>
</dbReference>
<name>E1QJ01_DESB2</name>
<proteinExistence type="predicted"/>
<dbReference type="InterPro" id="IPR015292">
    <property type="entry name" value="Tscrpt_reg_YbiH_C"/>
</dbReference>
<dbReference type="AlphaFoldDB" id="E1QJ01"/>
<dbReference type="InterPro" id="IPR050109">
    <property type="entry name" value="HTH-type_TetR-like_transc_reg"/>
</dbReference>
<dbReference type="PANTHER" id="PTHR30055">
    <property type="entry name" value="HTH-TYPE TRANSCRIPTIONAL REGULATOR RUTR"/>
    <property type="match status" value="1"/>
</dbReference>
<dbReference type="KEGG" id="dbr:Deba_2180"/>
<keyword evidence="2 4" id="KW-0238">DNA-binding</keyword>
<gene>
    <name evidence="6" type="ordered locus">Deba_2180</name>
</gene>
<protein>
    <submittedName>
        <fullName evidence="6">Transcriptional regulator, TetR family</fullName>
    </submittedName>
</protein>
<dbReference type="Pfam" id="PF09209">
    <property type="entry name" value="CecR_C"/>
    <property type="match status" value="1"/>
</dbReference>
<dbReference type="InterPro" id="IPR036271">
    <property type="entry name" value="Tet_transcr_reg_TetR-rel_C_sf"/>
</dbReference>
<evidence type="ECO:0000259" key="5">
    <source>
        <dbReference type="PROSITE" id="PS50977"/>
    </source>
</evidence>
<dbReference type="RefSeq" id="WP_013258985.1">
    <property type="nucleotide sequence ID" value="NC_014365.1"/>
</dbReference>
<dbReference type="GO" id="GO:0003700">
    <property type="term" value="F:DNA-binding transcription factor activity"/>
    <property type="evidence" value="ECO:0007669"/>
    <property type="project" value="TreeGrafter"/>
</dbReference>
<keyword evidence="1" id="KW-0805">Transcription regulation</keyword>
<evidence type="ECO:0000313" key="7">
    <source>
        <dbReference type="Proteomes" id="UP000009047"/>
    </source>
</evidence>
<reference evidence="6 7" key="1">
    <citation type="journal article" date="2010" name="Stand. Genomic Sci.">
        <title>Complete genome sequence of Desulfarculus baarsii type strain (2st14).</title>
        <authorList>
            <person name="Sun H."/>
            <person name="Spring S."/>
            <person name="Lapidus A."/>
            <person name="Davenport K."/>
            <person name="Del Rio T.G."/>
            <person name="Tice H."/>
            <person name="Nolan M."/>
            <person name="Copeland A."/>
            <person name="Cheng J.F."/>
            <person name="Lucas S."/>
            <person name="Tapia R."/>
            <person name="Goodwin L."/>
            <person name="Pitluck S."/>
            <person name="Ivanova N."/>
            <person name="Pagani I."/>
            <person name="Mavromatis K."/>
            <person name="Ovchinnikova G."/>
            <person name="Pati A."/>
            <person name="Chen A."/>
            <person name="Palaniappan K."/>
            <person name="Hauser L."/>
            <person name="Chang Y.J."/>
            <person name="Jeffries C.D."/>
            <person name="Detter J.C."/>
            <person name="Han C."/>
            <person name="Rohde M."/>
            <person name="Brambilla E."/>
            <person name="Goker M."/>
            <person name="Woyke T."/>
            <person name="Bristow J."/>
            <person name="Eisen J.A."/>
            <person name="Markowitz V."/>
            <person name="Hugenholtz P."/>
            <person name="Kyrpides N.C."/>
            <person name="Klenk H.P."/>
            <person name="Land M."/>
        </authorList>
    </citation>
    <scope>NUCLEOTIDE SEQUENCE [LARGE SCALE GENOMIC DNA]</scope>
    <source>
        <strain evidence="7">ATCC 33931 / DSM 2075 / LMG 7858 / VKM B-1802 / 2st14</strain>
    </source>
</reference>
<dbReference type="InterPro" id="IPR001647">
    <property type="entry name" value="HTH_TetR"/>
</dbReference>
<feature type="domain" description="HTH tetR-type" evidence="5">
    <location>
        <begin position="9"/>
        <end position="69"/>
    </location>
</feature>
<dbReference type="eggNOG" id="COG1309">
    <property type="taxonomic scope" value="Bacteria"/>
</dbReference>
<dbReference type="PROSITE" id="PS50977">
    <property type="entry name" value="HTH_TETR_2"/>
    <property type="match status" value="1"/>
</dbReference>
<dbReference type="GO" id="GO:0000976">
    <property type="term" value="F:transcription cis-regulatory region binding"/>
    <property type="evidence" value="ECO:0007669"/>
    <property type="project" value="TreeGrafter"/>
</dbReference>
<dbReference type="STRING" id="644282.Deba_2180"/>
<dbReference type="Pfam" id="PF00440">
    <property type="entry name" value="TetR_N"/>
    <property type="match status" value="1"/>
</dbReference>
<evidence type="ECO:0000313" key="6">
    <source>
        <dbReference type="EMBL" id="ADK85544.1"/>
    </source>
</evidence>
<evidence type="ECO:0000256" key="2">
    <source>
        <dbReference type="ARBA" id="ARBA00023125"/>
    </source>
</evidence>
<organism evidence="6 7">
    <name type="scientific">Desulfarculus baarsii (strain ATCC 33931 / DSM 2075 / LMG 7858 / VKM B-1802 / 2st14)</name>
    <dbReference type="NCBI Taxonomy" id="644282"/>
    <lineage>
        <taxon>Bacteria</taxon>
        <taxon>Pseudomonadati</taxon>
        <taxon>Thermodesulfobacteriota</taxon>
        <taxon>Desulfarculia</taxon>
        <taxon>Desulfarculales</taxon>
        <taxon>Desulfarculaceae</taxon>
        <taxon>Desulfarculus</taxon>
    </lineage>
</organism>